<accession>A0A1C4BKR3</accession>
<evidence type="ECO:0000313" key="2">
    <source>
        <dbReference type="EMBL" id="SCC07437.1"/>
    </source>
</evidence>
<keyword evidence="3" id="KW-1185">Reference proteome</keyword>
<gene>
    <name evidence="2" type="ORF">GA0061071_105130</name>
</gene>
<sequence>MFTKASLIRGWFAGATVFTCFSLGSYVGEQDFHGSKIPWLISVFIAFFICWGARSSLRHLR</sequence>
<protein>
    <submittedName>
        <fullName evidence="2">Uncharacterized protein</fullName>
    </submittedName>
</protein>
<dbReference type="EMBL" id="FMAY01000005">
    <property type="protein sequence ID" value="SCC07437.1"/>
    <property type="molecule type" value="Genomic_DNA"/>
</dbReference>
<feature type="transmembrane region" description="Helical" evidence="1">
    <location>
        <begin position="39"/>
        <end position="57"/>
    </location>
</feature>
<keyword evidence="1" id="KW-1133">Transmembrane helix</keyword>
<keyword evidence="1" id="KW-0812">Transmembrane</keyword>
<dbReference type="Proteomes" id="UP000198975">
    <property type="component" value="Unassembled WGS sequence"/>
</dbReference>
<evidence type="ECO:0000256" key="1">
    <source>
        <dbReference type="SAM" id="Phobius"/>
    </source>
</evidence>
<dbReference type="OrthoDB" id="6628968at2"/>
<proteinExistence type="predicted"/>
<feature type="transmembrane region" description="Helical" evidence="1">
    <location>
        <begin position="7"/>
        <end position="27"/>
    </location>
</feature>
<dbReference type="AlphaFoldDB" id="A0A1C4BKR3"/>
<evidence type="ECO:0000313" key="3">
    <source>
        <dbReference type="Proteomes" id="UP000198975"/>
    </source>
</evidence>
<dbReference type="RefSeq" id="WP_061496116.1">
    <property type="nucleotide sequence ID" value="NZ_CP115659.1"/>
</dbReference>
<reference evidence="3" key="1">
    <citation type="submission" date="2016-08" db="EMBL/GenBank/DDBJ databases">
        <authorList>
            <person name="Varghese N."/>
            <person name="Submissions Spin"/>
        </authorList>
    </citation>
    <scope>NUCLEOTIDE SEQUENCE [LARGE SCALE GENOMIC DNA]</scope>
    <source>
        <strain evidence="3">REICA_082</strain>
    </source>
</reference>
<name>A0A1C4BKR3_9ENTR</name>
<keyword evidence="1" id="KW-0472">Membrane</keyword>
<organism evidence="2 3">
    <name type="scientific">Kosakonia oryzendophytica</name>
    <dbReference type="NCBI Taxonomy" id="1005665"/>
    <lineage>
        <taxon>Bacteria</taxon>
        <taxon>Pseudomonadati</taxon>
        <taxon>Pseudomonadota</taxon>
        <taxon>Gammaproteobacteria</taxon>
        <taxon>Enterobacterales</taxon>
        <taxon>Enterobacteriaceae</taxon>
        <taxon>Kosakonia</taxon>
    </lineage>
</organism>